<dbReference type="EMBL" id="HACA01014348">
    <property type="protein sequence ID" value="CDW31709.1"/>
    <property type="molecule type" value="Transcribed_RNA"/>
</dbReference>
<organism evidence="1">
    <name type="scientific">Lepeophtheirus salmonis</name>
    <name type="common">Salmon louse</name>
    <name type="synonym">Caligus salmonis</name>
    <dbReference type="NCBI Taxonomy" id="72036"/>
    <lineage>
        <taxon>Eukaryota</taxon>
        <taxon>Metazoa</taxon>
        <taxon>Ecdysozoa</taxon>
        <taxon>Arthropoda</taxon>
        <taxon>Crustacea</taxon>
        <taxon>Multicrustacea</taxon>
        <taxon>Hexanauplia</taxon>
        <taxon>Copepoda</taxon>
        <taxon>Siphonostomatoida</taxon>
        <taxon>Caligidae</taxon>
        <taxon>Lepeophtheirus</taxon>
    </lineage>
</organism>
<proteinExistence type="predicted"/>
<sequence>MYTDCTGEMLIQKAVKCRVFKHRGPLTICYDKSKPTGFDHQLY</sequence>
<accession>A0A0K2U099</accession>
<reference evidence="1" key="1">
    <citation type="submission" date="2014-05" db="EMBL/GenBank/DDBJ databases">
        <authorList>
            <person name="Chronopoulou M."/>
        </authorList>
    </citation>
    <scope>NUCLEOTIDE SEQUENCE</scope>
    <source>
        <tissue evidence="1">Whole organism</tissue>
    </source>
</reference>
<name>A0A0K2U099_LEPSM</name>
<evidence type="ECO:0000313" key="1">
    <source>
        <dbReference type="EMBL" id="CDW31709.1"/>
    </source>
</evidence>
<dbReference type="AlphaFoldDB" id="A0A0K2U099"/>
<protein>
    <submittedName>
        <fullName evidence="1">Uncharacterized protein</fullName>
    </submittedName>
</protein>